<dbReference type="Proteomes" id="UP000823399">
    <property type="component" value="Unassembled WGS sequence"/>
</dbReference>
<proteinExistence type="predicted"/>
<gene>
    <name evidence="2" type="ORF">F5147DRAFT_782998</name>
</gene>
<dbReference type="OrthoDB" id="3232986at2759"/>
<name>A0A9P7EQP9_9AGAM</name>
<comment type="caution">
    <text evidence="2">The sequence shown here is derived from an EMBL/GenBank/DDBJ whole genome shotgun (WGS) entry which is preliminary data.</text>
</comment>
<dbReference type="InterPro" id="IPR041078">
    <property type="entry name" value="Plavaka"/>
</dbReference>
<protein>
    <recommendedName>
        <fullName evidence="1">DUF6830 domain-containing protein</fullName>
    </recommendedName>
</protein>
<evidence type="ECO:0000259" key="1">
    <source>
        <dbReference type="Pfam" id="PF20722"/>
    </source>
</evidence>
<dbReference type="GeneID" id="64705050"/>
<accession>A0A9P7EQP9</accession>
<sequence length="694" mass="78636">MAAIDHFLGIELIKALPLSFHTAKELRGRAELLPSGPKWQYHIISTEHPMKLPVHLYWRDPLDCIELLFNNPRFAKDIDFIPECIYTMAEHMVRIYDEWMTGDTAWMMQSELPEGSTLLGVILSSDKTNITNMTVRNKASSHAFLLTALLPIAEFVHPVKRMQGVLEAHLIHQCLDIVLEPLKQAAHIGCMMSDPVRNLRYCFTPLTSYIVDTPEAAMLACQFSDGFQHPPCTAKTTLTQLKSIKSMCDPRNFEDFFAAYEPYHLSGVVDPFWHNWPFTDPTRFLTLEALHHWHREFYDHNVQWCIRIIGTEELDFHFSVLQPLVTFRHFKQGILMLKQVTGRAQRDMQHYLVAVIVDAAPPGVVIAVRALMDFHYLSQAVTISSNQCQKILDALKTFHNHKHQIIVHGGCQGAKSKNILDNWYIPKLELMQSVVLSVYQDPAELTNNQNYDPQICQYLDHIEKCQHFHTATSIAQQLQSQMDTATTGYGDDDLDDGINDDKGADEADDLQATISDLWGTGCVITNFFKKAQLASSSTTAPRPLCTFIAGSTTIHLNFYPSLRCQAIDNVAEKFCLPDLRAALANYIQREGQIVQNLCVYKLTGQHRASPNMNLPFKHLDIWFKVCVQQMPHDTGSALLPALTVSASLPDANWKHGRYDAAIFTVDGTEQWPASGLQGDLTYASVFFVLRNTIY</sequence>
<dbReference type="Pfam" id="PF20722">
    <property type="entry name" value="DUF6830"/>
    <property type="match status" value="1"/>
</dbReference>
<evidence type="ECO:0000313" key="2">
    <source>
        <dbReference type="EMBL" id="KAG2083210.1"/>
    </source>
</evidence>
<dbReference type="AlphaFoldDB" id="A0A9P7EQP9"/>
<reference evidence="2" key="1">
    <citation type="journal article" date="2020" name="New Phytol.">
        <title>Comparative genomics reveals dynamic genome evolution in host specialist ectomycorrhizal fungi.</title>
        <authorList>
            <person name="Lofgren L.A."/>
            <person name="Nguyen N.H."/>
            <person name="Vilgalys R."/>
            <person name="Ruytinx J."/>
            <person name="Liao H.L."/>
            <person name="Branco S."/>
            <person name="Kuo A."/>
            <person name="LaButti K."/>
            <person name="Lipzen A."/>
            <person name="Andreopoulos W."/>
            <person name="Pangilinan J."/>
            <person name="Riley R."/>
            <person name="Hundley H."/>
            <person name="Na H."/>
            <person name="Barry K."/>
            <person name="Grigoriev I.V."/>
            <person name="Stajich J.E."/>
            <person name="Kennedy P.G."/>
        </authorList>
    </citation>
    <scope>NUCLEOTIDE SEQUENCE</scope>
    <source>
        <strain evidence="2">FC423</strain>
    </source>
</reference>
<dbReference type="InterPro" id="IPR049233">
    <property type="entry name" value="DUF6830"/>
</dbReference>
<keyword evidence="3" id="KW-1185">Reference proteome</keyword>
<dbReference type="RefSeq" id="XP_041284387.1">
    <property type="nucleotide sequence ID" value="XM_041442791.1"/>
</dbReference>
<dbReference type="EMBL" id="JABBWM010000288">
    <property type="protein sequence ID" value="KAG2083210.1"/>
    <property type="molecule type" value="Genomic_DNA"/>
</dbReference>
<dbReference type="Pfam" id="PF18759">
    <property type="entry name" value="Plavaka"/>
    <property type="match status" value="1"/>
</dbReference>
<feature type="domain" description="DUF6830" evidence="1">
    <location>
        <begin position="526"/>
        <end position="680"/>
    </location>
</feature>
<evidence type="ECO:0000313" key="3">
    <source>
        <dbReference type="Proteomes" id="UP000823399"/>
    </source>
</evidence>
<organism evidence="2 3">
    <name type="scientific">Suillus discolor</name>
    <dbReference type="NCBI Taxonomy" id="1912936"/>
    <lineage>
        <taxon>Eukaryota</taxon>
        <taxon>Fungi</taxon>
        <taxon>Dikarya</taxon>
        <taxon>Basidiomycota</taxon>
        <taxon>Agaricomycotina</taxon>
        <taxon>Agaricomycetes</taxon>
        <taxon>Agaricomycetidae</taxon>
        <taxon>Boletales</taxon>
        <taxon>Suillineae</taxon>
        <taxon>Suillaceae</taxon>
        <taxon>Suillus</taxon>
    </lineage>
</organism>